<dbReference type="PROSITE" id="PS50887">
    <property type="entry name" value="GGDEF"/>
    <property type="match status" value="1"/>
</dbReference>
<keyword evidence="6" id="KW-1185">Reference proteome</keyword>
<dbReference type="InterPro" id="IPR043128">
    <property type="entry name" value="Rev_trsase/Diguanyl_cyclase"/>
</dbReference>
<keyword evidence="2" id="KW-0472">Membrane</keyword>
<feature type="transmembrane region" description="Helical" evidence="2">
    <location>
        <begin position="59"/>
        <end position="81"/>
    </location>
</feature>
<dbReference type="Gene3D" id="3.30.450.20">
    <property type="entry name" value="PAS domain"/>
    <property type="match status" value="1"/>
</dbReference>
<sequence length="806" mass="88196">MFTAVLERMGFSQRAVDLSTPELRACHLTVVNRLTPLLMAANLFTAVLFALMIHSSVHVGWLMLWLATLVVLCGSALMSWWQRRGKVLNSVSIETFSRVARNAGTLGALWAVALIAYMPEVNPQQQLALAVVGCGMVCAGGFALATVPRASLAWVCALTLGGVVSLLRTGEPTHMMLTALVLVYGLVIVVAAVSAASAFNAGLLSEREAERQGHMVSLLLRDFEEHSTDVLWEIDRTGAFTHVSKRLAQLLGTPEGAELPQSLMSVLLQRSPDGTQSEGFHALKRALLLDKPFRDLLLSVKAGDALRWWSITAKPLVSDSGLTTGWRGVISDVTQQRLTHQRLAYLAHYDSLTGLANRVQLRERLTQALEARGTPPRRSAMLCLDLDNFKMINDSLGHSVGDDVLKLVAQRLQAVMRRSDVVARLGGDEFAVLMDDVRSDEEVAVLSQRLLQALNQAGEIRGRTVAIGASMGIAMIPDHGQTLDEILGNADLALYAAKEHGRARCEMFAPWLGERNRRLLSIEQALREALKRGEFTLHWQPRVSVATWEVLGAEALLRWRHPTLGELQPSEFIPVAEKTGLITDIGAWVLEQACLHARRSLPGLSISVNVSAVQLMRDHFLGDVERALVRSGLAPKLLEVEITESIFVDDPAAALSNLHGLKALGVQIALDDFGTGYSSLAYLRRFPFDTLKIDRAFVRELLTHHDARAIVRTIVDMANTLGMLTVAEGVEEPAQLEVLRLAGCGAVQGYLVAHPLPLVALQRILDHWDQAGRPEPGEMPLSETSALNELPRIERRQPRPSSPSPG</sequence>
<dbReference type="PROSITE" id="PS50883">
    <property type="entry name" value="EAL"/>
    <property type="match status" value="1"/>
</dbReference>
<dbReference type="Gene3D" id="3.20.20.450">
    <property type="entry name" value="EAL domain"/>
    <property type="match status" value="1"/>
</dbReference>
<feature type="domain" description="EAL" evidence="3">
    <location>
        <begin position="519"/>
        <end position="769"/>
    </location>
</feature>
<evidence type="ECO:0000256" key="1">
    <source>
        <dbReference type="SAM" id="MobiDB-lite"/>
    </source>
</evidence>
<dbReference type="SUPFAM" id="SSF55785">
    <property type="entry name" value="PYP-like sensor domain (PAS domain)"/>
    <property type="match status" value="1"/>
</dbReference>
<dbReference type="CDD" id="cd01948">
    <property type="entry name" value="EAL"/>
    <property type="match status" value="1"/>
</dbReference>
<evidence type="ECO:0000259" key="4">
    <source>
        <dbReference type="PROSITE" id="PS50887"/>
    </source>
</evidence>
<evidence type="ECO:0000313" key="6">
    <source>
        <dbReference type="Proteomes" id="UP000672097"/>
    </source>
</evidence>
<dbReference type="PANTHER" id="PTHR44757">
    <property type="entry name" value="DIGUANYLATE CYCLASE DGCP"/>
    <property type="match status" value="1"/>
</dbReference>
<dbReference type="NCBIfam" id="TIGR00254">
    <property type="entry name" value="GGDEF"/>
    <property type="match status" value="1"/>
</dbReference>
<organism evidence="5 6">
    <name type="scientific">Ideonella paludis</name>
    <dbReference type="NCBI Taxonomy" id="1233411"/>
    <lineage>
        <taxon>Bacteria</taxon>
        <taxon>Pseudomonadati</taxon>
        <taxon>Pseudomonadota</taxon>
        <taxon>Betaproteobacteria</taxon>
        <taxon>Burkholderiales</taxon>
        <taxon>Sphaerotilaceae</taxon>
        <taxon>Ideonella</taxon>
    </lineage>
</organism>
<feature type="region of interest" description="Disordered" evidence="1">
    <location>
        <begin position="772"/>
        <end position="806"/>
    </location>
</feature>
<evidence type="ECO:0000259" key="3">
    <source>
        <dbReference type="PROSITE" id="PS50883"/>
    </source>
</evidence>
<dbReference type="RefSeq" id="WP_210807596.1">
    <property type="nucleotide sequence ID" value="NZ_JAGQDG010000002.1"/>
</dbReference>
<dbReference type="SUPFAM" id="SSF55073">
    <property type="entry name" value="Nucleotide cyclase"/>
    <property type="match status" value="1"/>
</dbReference>
<name>A0ABS5DV94_9BURK</name>
<dbReference type="SMART" id="SM00052">
    <property type="entry name" value="EAL"/>
    <property type="match status" value="1"/>
</dbReference>
<dbReference type="InterPro" id="IPR052155">
    <property type="entry name" value="Biofilm_reg_signaling"/>
</dbReference>
<evidence type="ECO:0000256" key="2">
    <source>
        <dbReference type="SAM" id="Phobius"/>
    </source>
</evidence>
<feature type="transmembrane region" description="Helical" evidence="2">
    <location>
        <begin position="152"/>
        <end position="170"/>
    </location>
</feature>
<feature type="transmembrane region" description="Helical" evidence="2">
    <location>
        <begin position="34"/>
        <end position="53"/>
    </location>
</feature>
<dbReference type="InterPro" id="IPR001633">
    <property type="entry name" value="EAL_dom"/>
</dbReference>
<dbReference type="InterPro" id="IPR029787">
    <property type="entry name" value="Nucleotide_cyclase"/>
</dbReference>
<evidence type="ECO:0000313" key="5">
    <source>
        <dbReference type="EMBL" id="MBQ0935064.1"/>
    </source>
</evidence>
<dbReference type="SUPFAM" id="SSF141868">
    <property type="entry name" value="EAL domain-like"/>
    <property type="match status" value="1"/>
</dbReference>
<comment type="caution">
    <text evidence="5">The sequence shown here is derived from an EMBL/GenBank/DDBJ whole genome shotgun (WGS) entry which is preliminary data.</text>
</comment>
<reference evidence="5 6" key="1">
    <citation type="submission" date="2021-04" db="EMBL/GenBank/DDBJ databases">
        <title>The genome sequence of type strain Ideonella paludis KCTC 32238.</title>
        <authorList>
            <person name="Liu Y."/>
        </authorList>
    </citation>
    <scope>NUCLEOTIDE SEQUENCE [LARGE SCALE GENOMIC DNA]</scope>
    <source>
        <strain evidence="5 6">KCTC 32238</strain>
    </source>
</reference>
<keyword evidence="2" id="KW-1133">Transmembrane helix</keyword>
<feature type="transmembrane region" description="Helical" evidence="2">
    <location>
        <begin position="125"/>
        <end position="145"/>
    </location>
</feature>
<dbReference type="Gene3D" id="3.30.70.270">
    <property type="match status" value="1"/>
</dbReference>
<keyword evidence="2" id="KW-0812">Transmembrane</keyword>
<dbReference type="Proteomes" id="UP000672097">
    <property type="component" value="Unassembled WGS sequence"/>
</dbReference>
<dbReference type="InterPro" id="IPR035965">
    <property type="entry name" value="PAS-like_dom_sf"/>
</dbReference>
<feature type="transmembrane region" description="Helical" evidence="2">
    <location>
        <begin position="176"/>
        <end position="204"/>
    </location>
</feature>
<dbReference type="Pfam" id="PF00990">
    <property type="entry name" value="GGDEF"/>
    <property type="match status" value="1"/>
</dbReference>
<dbReference type="Pfam" id="PF00563">
    <property type="entry name" value="EAL"/>
    <property type="match status" value="1"/>
</dbReference>
<dbReference type="PANTHER" id="PTHR44757:SF2">
    <property type="entry name" value="BIOFILM ARCHITECTURE MAINTENANCE PROTEIN MBAA"/>
    <property type="match status" value="1"/>
</dbReference>
<dbReference type="InterPro" id="IPR035919">
    <property type="entry name" value="EAL_sf"/>
</dbReference>
<dbReference type="EMBL" id="JAGQDG010000002">
    <property type="protein sequence ID" value="MBQ0935064.1"/>
    <property type="molecule type" value="Genomic_DNA"/>
</dbReference>
<dbReference type="InterPro" id="IPR000160">
    <property type="entry name" value="GGDEF_dom"/>
</dbReference>
<feature type="domain" description="GGDEF" evidence="4">
    <location>
        <begin position="377"/>
        <end position="510"/>
    </location>
</feature>
<protein>
    <submittedName>
        <fullName evidence="5">EAL domain-containing protein</fullName>
    </submittedName>
</protein>
<proteinExistence type="predicted"/>
<accession>A0ABS5DV94</accession>
<gene>
    <name evidence="5" type="ORF">KAK11_06990</name>
</gene>
<dbReference type="SMART" id="SM00267">
    <property type="entry name" value="GGDEF"/>
    <property type="match status" value="1"/>
</dbReference>
<dbReference type="CDD" id="cd01949">
    <property type="entry name" value="GGDEF"/>
    <property type="match status" value="1"/>
</dbReference>